<evidence type="ECO:0000313" key="1">
    <source>
        <dbReference type="EMBL" id="GHC98784.1"/>
    </source>
</evidence>
<sequence length="265" mass="27390">MKEKLPDVVLGPDGKPVAGLQGAIMKALGVQRPLVIKYLEYLRRKHPGASAHELGRIVERDYRVAVTGSGAAVGATAAVPGIGTVTSLGLSAAATVGFLEASALYAQSLAELHGITVEDPAKARVLVMAVVMGDEGSSMISALTHQAAGRGAGPVQGWGSVFGASSQRGLWGGIAAKMQKRFLRKVLATQGASTVGRLVPFGVGAAIGGVGNHLLSKKVIEASRLAFGALPETIPAEVADGQLTSRAIEDVERELEAERRRRTGE</sequence>
<organism evidence="1 2">
    <name type="scientific">Zhihengliuella salsuginis</name>
    <dbReference type="NCBI Taxonomy" id="578222"/>
    <lineage>
        <taxon>Bacteria</taxon>
        <taxon>Bacillati</taxon>
        <taxon>Actinomycetota</taxon>
        <taxon>Actinomycetes</taxon>
        <taxon>Micrococcales</taxon>
        <taxon>Micrococcaceae</taxon>
        <taxon>Zhihengliuella</taxon>
    </lineage>
</organism>
<evidence type="ECO:0008006" key="3">
    <source>
        <dbReference type="Google" id="ProtNLM"/>
    </source>
</evidence>
<gene>
    <name evidence="1" type="ORF">GCM10008096_00200</name>
</gene>
<proteinExistence type="predicted"/>
<name>A0ABQ3G9P8_9MICC</name>
<dbReference type="RefSeq" id="WP_189348081.1">
    <property type="nucleotide sequence ID" value="NZ_BMXK01000001.1"/>
</dbReference>
<accession>A0ABQ3G9P8</accession>
<comment type="caution">
    <text evidence="1">The sequence shown here is derived from an EMBL/GenBank/DDBJ whole genome shotgun (WGS) entry which is preliminary data.</text>
</comment>
<reference evidence="2" key="1">
    <citation type="journal article" date="2019" name="Int. J. Syst. Evol. Microbiol.">
        <title>The Global Catalogue of Microorganisms (GCM) 10K type strain sequencing project: providing services to taxonomists for standard genome sequencing and annotation.</title>
        <authorList>
            <consortium name="The Broad Institute Genomics Platform"/>
            <consortium name="The Broad Institute Genome Sequencing Center for Infectious Disease"/>
            <person name="Wu L."/>
            <person name="Ma J."/>
        </authorList>
    </citation>
    <scope>NUCLEOTIDE SEQUENCE [LARGE SCALE GENOMIC DNA]</scope>
    <source>
        <strain evidence="2">KCTC 19466</strain>
    </source>
</reference>
<dbReference type="Proteomes" id="UP000642819">
    <property type="component" value="Unassembled WGS sequence"/>
</dbReference>
<evidence type="ECO:0000313" key="2">
    <source>
        <dbReference type="Proteomes" id="UP000642819"/>
    </source>
</evidence>
<protein>
    <recommendedName>
        <fullName evidence="3">EcsC protein family protein</fullName>
    </recommendedName>
</protein>
<dbReference type="EMBL" id="BMXK01000001">
    <property type="protein sequence ID" value="GHC98784.1"/>
    <property type="molecule type" value="Genomic_DNA"/>
</dbReference>
<keyword evidence="2" id="KW-1185">Reference proteome</keyword>